<dbReference type="InterPro" id="IPR036217">
    <property type="entry name" value="MethylDNA_cys_MeTrfase_DNAb"/>
</dbReference>
<dbReference type="EMBL" id="JAAVJH010000008">
    <property type="protein sequence ID" value="NJR79580.1"/>
    <property type="molecule type" value="Genomic_DNA"/>
</dbReference>
<accession>A0ABX1CUD7</accession>
<comment type="miscellaneous">
    <text evidence="8">This enzyme catalyzes only one turnover and therefore is not strictly catalytic. According to one definition, an enzyme is a biocatalyst that acts repeatedly and over many reaction cycles.</text>
</comment>
<evidence type="ECO:0000313" key="12">
    <source>
        <dbReference type="Proteomes" id="UP000732399"/>
    </source>
</evidence>
<dbReference type="NCBIfam" id="TIGR00589">
    <property type="entry name" value="ogt"/>
    <property type="match status" value="1"/>
</dbReference>
<dbReference type="Pfam" id="PF02870">
    <property type="entry name" value="Methyltransf_1N"/>
    <property type="match status" value="1"/>
</dbReference>
<dbReference type="HAMAP" id="MF_00772">
    <property type="entry name" value="OGT"/>
    <property type="match status" value="1"/>
</dbReference>
<evidence type="ECO:0000259" key="9">
    <source>
        <dbReference type="Pfam" id="PF01035"/>
    </source>
</evidence>
<keyword evidence="3 8" id="KW-0489">Methyltransferase</keyword>
<dbReference type="CDD" id="cd06445">
    <property type="entry name" value="ATase"/>
    <property type="match status" value="1"/>
</dbReference>
<dbReference type="InterPro" id="IPR014048">
    <property type="entry name" value="MethylDNA_cys_MeTrfase_DNA-bd"/>
</dbReference>
<dbReference type="Gene3D" id="3.30.160.70">
    <property type="entry name" value="Methylated DNA-protein cysteine methyltransferase domain"/>
    <property type="match status" value="1"/>
</dbReference>
<feature type="active site" description="Nucleophile; methyl group acceptor" evidence="8">
    <location>
        <position position="129"/>
    </location>
</feature>
<comment type="function">
    <text evidence="8">Involved in the cellular defense against the biological effects of O6-methylguanine (O6-MeG) and O4-methylthymine (O4-MeT) in DNA. Repairs the methylated nucleobase in DNA by stoichiometrically transferring the methyl group to a cysteine residue in the enzyme. This is a suicide reaction: the enzyme is irreversibly inactivated.</text>
</comment>
<sequence>MLRRTTFASPVGTLALVVDDAGLVALLWPDDAPARVPLPVPEEDATHSVLAAAASQLREYFAGARIAFDLPLAPRGTPFQRAVWTALGQIPFGETRSYAEVARAIGRPAATRAVGAANGRNPLSIVLPCHRVIGSGGALTGFAGGLAAKRWLLAHEGVCNRDLFP</sequence>
<dbReference type="SUPFAM" id="SSF46767">
    <property type="entry name" value="Methylated DNA-protein cysteine methyltransferase, C-terminal domain"/>
    <property type="match status" value="1"/>
</dbReference>
<dbReference type="RefSeq" id="WP_168135135.1">
    <property type="nucleotide sequence ID" value="NZ_JAAVJH010000008.1"/>
</dbReference>
<evidence type="ECO:0000256" key="7">
    <source>
        <dbReference type="ARBA" id="ARBA00049348"/>
    </source>
</evidence>
<keyword evidence="6 8" id="KW-0234">DNA repair</keyword>
<dbReference type="Gene3D" id="1.10.10.10">
    <property type="entry name" value="Winged helix-like DNA-binding domain superfamily/Winged helix DNA-binding domain"/>
    <property type="match status" value="1"/>
</dbReference>
<dbReference type="PANTHER" id="PTHR10815:SF5">
    <property type="entry name" value="METHYLATED-DNA--PROTEIN-CYSTEINE METHYLTRANSFERASE"/>
    <property type="match status" value="1"/>
</dbReference>
<evidence type="ECO:0000256" key="1">
    <source>
        <dbReference type="ARBA" id="ARBA00001286"/>
    </source>
</evidence>
<reference evidence="11 12" key="1">
    <citation type="submission" date="2020-03" db="EMBL/GenBank/DDBJ databases">
        <authorList>
            <person name="Wang L."/>
            <person name="He N."/>
            <person name="Li Y."/>
            <person name="Fang Y."/>
            <person name="Zhang F."/>
        </authorList>
    </citation>
    <scope>NUCLEOTIDE SEQUENCE [LARGE SCALE GENOMIC DNA]</scope>
    <source>
        <strain evidence="11 12">36D10-4-7</strain>
    </source>
</reference>
<keyword evidence="2 8" id="KW-0963">Cytoplasm</keyword>
<keyword evidence="5 8" id="KW-0227">DNA damage</keyword>
<evidence type="ECO:0000256" key="5">
    <source>
        <dbReference type="ARBA" id="ARBA00022763"/>
    </source>
</evidence>
<gene>
    <name evidence="11" type="ORF">HBH26_13415</name>
</gene>
<name>A0ABX1CUD7_9SPHN</name>
<dbReference type="InterPro" id="IPR001497">
    <property type="entry name" value="MethylDNA_cys_MeTrfase_AS"/>
</dbReference>
<dbReference type="InterPro" id="IPR008332">
    <property type="entry name" value="MethylG_MeTrfase_N"/>
</dbReference>
<protein>
    <recommendedName>
        <fullName evidence="8">Methylated-DNA--protein-cysteine methyltransferase</fullName>
        <ecNumber evidence="8">2.1.1.63</ecNumber>
    </recommendedName>
    <alternativeName>
        <fullName evidence="8">6-O-methylguanine-DNA methyltransferase</fullName>
        <shortName evidence="8">MGMT</shortName>
    </alternativeName>
    <alternativeName>
        <fullName evidence="8">O-6-methylguanine-DNA-alkyltransferase</fullName>
    </alternativeName>
</protein>
<comment type="subcellular location">
    <subcellularLocation>
        <location evidence="8">Cytoplasm</location>
    </subcellularLocation>
</comment>
<evidence type="ECO:0000256" key="3">
    <source>
        <dbReference type="ARBA" id="ARBA00022603"/>
    </source>
</evidence>
<dbReference type="SUPFAM" id="SSF53155">
    <property type="entry name" value="Methylated DNA-protein cysteine methyltransferase domain"/>
    <property type="match status" value="1"/>
</dbReference>
<evidence type="ECO:0000256" key="4">
    <source>
        <dbReference type="ARBA" id="ARBA00022679"/>
    </source>
</evidence>
<dbReference type="InterPro" id="IPR036388">
    <property type="entry name" value="WH-like_DNA-bd_sf"/>
</dbReference>
<dbReference type="Pfam" id="PF01035">
    <property type="entry name" value="DNA_binding_1"/>
    <property type="match status" value="1"/>
</dbReference>
<comment type="similarity">
    <text evidence="8">Belongs to the MGMT family.</text>
</comment>
<comment type="catalytic activity">
    <reaction evidence="7 8">
        <text>a 6-O-methyl-2'-deoxyguanosine in DNA + L-cysteinyl-[protein] = S-methyl-L-cysteinyl-[protein] + a 2'-deoxyguanosine in DNA</text>
        <dbReference type="Rhea" id="RHEA:24000"/>
        <dbReference type="Rhea" id="RHEA-COMP:10131"/>
        <dbReference type="Rhea" id="RHEA-COMP:10132"/>
        <dbReference type="Rhea" id="RHEA-COMP:11367"/>
        <dbReference type="Rhea" id="RHEA-COMP:11368"/>
        <dbReference type="ChEBI" id="CHEBI:29950"/>
        <dbReference type="ChEBI" id="CHEBI:82612"/>
        <dbReference type="ChEBI" id="CHEBI:85445"/>
        <dbReference type="ChEBI" id="CHEBI:85448"/>
        <dbReference type="EC" id="2.1.1.63"/>
    </reaction>
</comment>
<feature type="domain" description="Methylguanine DNA methyltransferase ribonuclease-like" evidence="10">
    <location>
        <begin position="3"/>
        <end position="74"/>
    </location>
</feature>
<organism evidence="11 12">
    <name type="scientific">Sphingomonas corticis</name>
    <dbReference type="NCBI Taxonomy" id="2722791"/>
    <lineage>
        <taxon>Bacteria</taxon>
        <taxon>Pseudomonadati</taxon>
        <taxon>Pseudomonadota</taxon>
        <taxon>Alphaproteobacteria</taxon>
        <taxon>Sphingomonadales</taxon>
        <taxon>Sphingomonadaceae</taxon>
        <taxon>Sphingomonas</taxon>
    </lineage>
</organism>
<proteinExistence type="inferred from homology"/>
<comment type="caution">
    <text evidence="11">The sequence shown here is derived from an EMBL/GenBank/DDBJ whole genome shotgun (WGS) entry which is preliminary data.</text>
</comment>
<dbReference type="InterPro" id="IPR023546">
    <property type="entry name" value="MGMT"/>
</dbReference>
<comment type="catalytic activity">
    <reaction evidence="1 8">
        <text>a 4-O-methyl-thymidine in DNA + L-cysteinyl-[protein] = a thymidine in DNA + S-methyl-L-cysteinyl-[protein]</text>
        <dbReference type="Rhea" id="RHEA:53428"/>
        <dbReference type="Rhea" id="RHEA-COMP:10131"/>
        <dbReference type="Rhea" id="RHEA-COMP:10132"/>
        <dbReference type="Rhea" id="RHEA-COMP:13555"/>
        <dbReference type="Rhea" id="RHEA-COMP:13556"/>
        <dbReference type="ChEBI" id="CHEBI:29950"/>
        <dbReference type="ChEBI" id="CHEBI:82612"/>
        <dbReference type="ChEBI" id="CHEBI:137386"/>
        <dbReference type="ChEBI" id="CHEBI:137387"/>
        <dbReference type="EC" id="2.1.1.63"/>
    </reaction>
</comment>
<dbReference type="EC" id="2.1.1.63" evidence="8"/>
<evidence type="ECO:0000313" key="11">
    <source>
        <dbReference type="EMBL" id="NJR79580.1"/>
    </source>
</evidence>
<evidence type="ECO:0000259" key="10">
    <source>
        <dbReference type="Pfam" id="PF02870"/>
    </source>
</evidence>
<dbReference type="PROSITE" id="PS00374">
    <property type="entry name" value="MGMT"/>
    <property type="match status" value="1"/>
</dbReference>
<dbReference type="InterPro" id="IPR036631">
    <property type="entry name" value="MGMT_N_sf"/>
</dbReference>
<dbReference type="Proteomes" id="UP000732399">
    <property type="component" value="Unassembled WGS sequence"/>
</dbReference>
<evidence type="ECO:0000256" key="8">
    <source>
        <dbReference type="HAMAP-Rule" id="MF_00772"/>
    </source>
</evidence>
<keyword evidence="12" id="KW-1185">Reference proteome</keyword>
<keyword evidence="4 8" id="KW-0808">Transferase</keyword>
<evidence type="ECO:0000256" key="2">
    <source>
        <dbReference type="ARBA" id="ARBA00022490"/>
    </source>
</evidence>
<evidence type="ECO:0000256" key="6">
    <source>
        <dbReference type="ARBA" id="ARBA00023204"/>
    </source>
</evidence>
<dbReference type="PANTHER" id="PTHR10815">
    <property type="entry name" value="METHYLATED-DNA--PROTEIN-CYSTEINE METHYLTRANSFERASE"/>
    <property type="match status" value="1"/>
</dbReference>
<feature type="domain" description="Methylated-DNA-[protein]-cysteine S-methyltransferase DNA binding" evidence="9">
    <location>
        <begin position="78"/>
        <end position="158"/>
    </location>
</feature>